<dbReference type="GO" id="GO:0006605">
    <property type="term" value="P:protein targeting"/>
    <property type="evidence" value="ECO:0007669"/>
    <property type="project" value="InterPro"/>
</dbReference>
<evidence type="ECO:0000313" key="14">
    <source>
        <dbReference type="Proteomes" id="UP000314011"/>
    </source>
</evidence>
<dbReference type="SUPFAM" id="SSF81767">
    <property type="entry name" value="Pre-protein crosslinking domain of SecA"/>
    <property type="match status" value="1"/>
</dbReference>
<dbReference type="InterPro" id="IPR027417">
    <property type="entry name" value="P-loop_NTPase"/>
</dbReference>
<keyword evidence="2" id="KW-1003">Cell membrane</keyword>
<dbReference type="GO" id="GO:0005524">
    <property type="term" value="F:ATP binding"/>
    <property type="evidence" value="ECO:0007669"/>
    <property type="project" value="UniProtKB-KW"/>
</dbReference>
<dbReference type="InterPro" id="IPR001650">
    <property type="entry name" value="Helicase_C-like"/>
</dbReference>
<dbReference type="Gene3D" id="3.90.1440.10">
    <property type="entry name" value="SecA, preprotein cross-linking domain"/>
    <property type="match status" value="1"/>
</dbReference>
<keyword evidence="5" id="KW-0547">Nucleotide-binding</keyword>
<keyword evidence="6" id="KW-0067">ATP-binding</keyword>
<evidence type="ECO:0000256" key="1">
    <source>
        <dbReference type="ARBA" id="ARBA00022448"/>
    </source>
</evidence>
<dbReference type="FunFam" id="3.40.50.300:FF:000429">
    <property type="entry name" value="Preprotein translocase subunit SecA"/>
    <property type="match status" value="1"/>
</dbReference>
<keyword evidence="14" id="KW-1185">Reference proteome</keyword>
<keyword evidence="4" id="KW-0997">Cell inner membrane</keyword>
<dbReference type="InterPro" id="IPR044722">
    <property type="entry name" value="SecA_SF2_C"/>
</dbReference>
<dbReference type="OrthoDB" id="9805579at2"/>
<dbReference type="InterPro" id="IPR000185">
    <property type="entry name" value="SecA"/>
</dbReference>
<evidence type="ECO:0000256" key="2">
    <source>
        <dbReference type="ARBA" id="ARBA00022475"/>
    </source>
</evidence>
<dbReference type="PROSITE" id="PS51194">
    <property type="entry name" value="HELICASE_CTER"/>
    <property type="match status" value="1"/>
</dbReference>
<protein>
    <submittedName>
        <fullName evidence="13">Uncharacterized protein</fullName>
    </submittedName>
</protein>
<dbReference type="EMBL" id="VFFF01000001">
    <property type="protein sequence ID" value="TNY31762.1"/>
    <property type="molecule type" value="Genomic_DNA"/>
</dbReference>
<dbReference type="PROSITE" id="PS51354">
    <property type="entry name" value="GLUTAREDOXIN_2"/>
    <property type="match status" value="1"/>
</dbReference>
<evidence type="ECO:0000256" key="5">
    <source>
        <dbReference type="ARBA" id="ARBA00022741"/>
    </source>
</evidence>
<comment type="caution">
    <text evidence="13">The sequence shown here is derived from an EMBL/GenBank/DDBJ whole genome shotgun (WGS) entry which is preliminary data.</text>
</comment>
<evidence type="ECO:0000256" key="7">
    <source>
        <dbReference type="ARBA" id="ARBA00022927"/>
    </source>
</evidence>
<dbReference type="InterPro" id="IPR011130">
    <property type="entry name" value="SecA_preprotein_X-link_dom"/>
</dbReference>
<dbReference type="Gene3D" id="3.40.50.300">
    <property type="entry name" value="P-loop containing nucleotide triphosphate hydrolases"/>
    <property type="match status" value="2"/>
</dbReference>
<dbReference type="Proteomes" id="UP000314011">
    <property type="component" value="Unassembled WGS sequence"/>
</dbReference>
<dbReference type="Pfam" id="PF07517">
    <property type="entry name" value="SecA_DEAD"/>
    <property type="match status" value="1"/>
</dbReference>
<dbReference type="InterPro" id="IPR011115">
    <property type="entry name" value="SecA_DEAD"/>
</dbReference>
<dbReference type="Pfam" id="PF01043">
    <property type="entry name" value="SecA_PP_bind"/>
    <property type="match status" value="1"/>
</dbReference>
<evidence type="ECO:0000256" key="10">
    <source>
        <dbReference type="ARBA" id="ARBA00023136"/>
    </source>
</evidence>
<reference evidence="13 14" key="1">
    <citation type="submission" date="2019-06" db="EMBL/GenBank/DDBJ databases">
        <title>Genome of new Rhodobacteraceae sp. SM1903.</title>
        <authorList>
            <person name="Ren X."/>
        </authorList>
    </citation>
    <scope>NUCLEOTIDE SEQUENCE [LARGE SCALE GENOMIC DNA]</scope>
    <source>
        <strain evidence="13 14">SM1903</strain>
    </source>
</reference>
<proteinExistence type="predicted"/>
<gene>
    <name evidence="13" type="ORF">FHY64_00210</name>
</gene>
<organism evidence="13 14">
    <name type="scientific">Pelagovum pacificum</name>
    <dbReference type="NCBI Taxonomy" id="2588711"/>
    <lineage>
        <taxon>Bacteria</taxon>
        <taxon>Pseudomonadati</taxon>
        <taxon>Pseudomonadota</taxon>
        <taxon>Alphaproteobacteria</taxon>
        <taxon>Rhodobacterales</taxon>
        <taxon>Paracoccaceae</taxon>
        <taxon>Pelagovum</taxon>
    </lineage>
</organism>
<keyword evidence="10" id="KW-0472">Membrane</keyword>
<evidence type="ECO:0000256" key="4">
    <source>
        <dbReference type="ARBA" id="ARBA00022519"/>
    </source>
</evidence>
<dbReference type="PROSITE" id="PS51196">
    <property type="entry name" value="SECA_MOTOR_DEAD"/>
    <property type="match status" value="1"/>
</dbReference>
<evidence type="ECO:0000256" key="6">
    <source>
        <dbReference type="ARBA" id="ARBA00022840"/>
    </source>
</evidence>
<evidence type="ECO:0000259" key="12">
    <source>
        <dbReference type="PROSITE" id="PS51196"/>
    </source>
</evidence>
<name>A0A5C5GAD9_9RHOB</name>
<dbReference type="PANTHER" id="PTHR30612:SF0">
    <property type="entry name" value="CHLOROPLAST PROTEIN-TRANSPORTING ATPASE"/>
    <property type="match status" value="1"/>
</dbReference>
<keyword evidence="9" id="KW-0811">Translocation</keyword>
<dbReference type="GO" id="GO:0006886">
    <property type="term" value="P:intracellular protein transport"/>
    <property type="evidence" value="ECO:0007669"/>
    <property type="project" value="InterPro"/>
</dbReference>
<dbReference type="AlphaFoldDB" id="A0A5C5GAD9"/>
<dbReference type="PANTHER" id="PTHR30612">
    <property type="entry name" value="SECA INNER MEMBRANE COMPONENT OF SEC PROTEIN SECRETION SYSTEM"/>
    <property type="match status" value="1"/>
</dbReference>
<feature type="domain" description="Helicase C-terminal" evidence="11">
    <location>
        <begin position="110"/>
        <end position="268"/>
    </location>
</feature>
<dbReference type="Pfam" id="PF21090">
    <property type="entry name" value="P-loop_SecA"/>
    <property type="match status" value="1"/>
</dbReference>
<accession>A0A5C5GAD9</accession>
<dbReference type="InterPro" id="IPR036670">
    <property type="entry name" value="SecA_X-link_sf"/>
</dbReference>
<dbReference type="GO" id="GO:0016020">
    <property type="term" value="C:membrane"/>
    <property type="evidence" value="ECO:0007669"/>
    <property type="project" value="InterPro"/>
</dbReference>
<sequence length="309" mass="33749">MKGDHYLTSEGAIVIVDEYTGRLMPERSWSGGLHQLIKVKEGVEVTPKKLTIARLTYQRFFGRYMKLAGMTGTAREVAGELAHTYKLGTLRVPTRKRSRLRRGATRVLRDQDRKLRVIAARAGQLSSQGRAVLFGTRTVAASEAVSAALARAGVAHSVLNALQDADEAAIVAEAGQPGRVTVATNMAGRGTHITVHDDVLRAGGLHVILTERHDSTRIDRQLQGRTARQGQPGSAETILSADETLLSTVRKTPSARFARLPGPVGRLAALRAFRLAQRLATRANLRARRSLMQHDKRLDTMLAFSGRPE</sequence>
<dbReference type="RefSeq" id="WP_140192442.1">
    <property type="nucleotide sequence ID" value="NZ_CP065915.1"/>
</dbReference>
<evidence type="ECO:0000256" key="3">
    <source>
        <dbReference type="ARBA" id="ARBA00022490"/>
    </source>
</evidence>
<dbReference type="InterPro" id="IPR014018">
    <property type="entry name" value="SecA_motor_DEAD"/>
</dbReference>
<evidence type="ECO:0000256" key="9">
    <source>
        <dbReference type="ARBA" id="ARBA00023010"/>
    </source>
</evidence>
<keyword evidence="1" id="KW-0813">Transport</keyword>
<feature type="domain" description="SecA family profile" evidence="12">
    <location>
        <begin position="1"/>
        <end position="288"/>
    </location>
</feature>
<dbReference type="PRINTS" id="PR00906">
    <property type="entry name" value="SECA"/>
</dbReference>
<dbReference type="GO" id="GO:0017038">
    <property type="term" value="P:protein import"/>
    <property type="evidence" value="ECO:0007669"/>
    <property type="project" value="InterPro"/>
</dbReference>
<evidence type="ECO:0000313" key="13">
    <source>
        <dbReference type="EMBL" id="TNY31762.1"/>
    </source>
</evidence>
<keyword evidence="3" id="KW-0963">Cytoplasm</keyword>
<dbReference type="SUPFAM" id="SSF52540">
    <property type="entry name" value="P-loop containing nucleoside triphosphate hydrolases"/>
    <property type="match status" value="1"/>
</dbReference>
<evidence type="ECO:0000259" key="11">
    <source>
        <dbReference type="PROSITE" id="PS51194"/>
    </source>
</evidence>
<evidence type="ECO:0000256" key="8">
    <source>
        <dbReference type="ARBA" id="ARBA00022967"/>
    </source>
</evidence>
<keyword evidence="8" id="KW-1278">Translocase</keyword>
<keyword evidence="7" id="KW-0653">Protein transport</keyword>